<evidence type="ECO:0000313" key="11">
    <source>
        <dbReference type="EMBL" id="MTI25037.1"/>
    </source>
</evidence>
<evidence type="ECO:0000256" key="5">
    <source>
        <dbReference type="ARBA" id="ARBA00022448"/>
    </source>
</evidence>
<evidence type="ECO:0000256" key="4">
    <source>
        <dbReference type="ARBA" id="ARBA00017522"/>
    </source>
</evidence>
<dbReference type="EMBL" id="SMLW01000477">
    <property type="protein sequence ID" value="MTI25037.1"/>
    <property type="molecule type" value="Genomic_DNA"/>
</dbReference>
<dbReference type="InterPro" id="IPR006419">
    <property type="entry name" value="NMN_transpt_PnuC"/>
</dbReference>
<keyword evidence="9 10" id="KW-0472">Membrane</keyword>
<comment type="function">
    <text evidence="1">Required for nicotinamide riboside transport across the inner membrane.</text>
</comment>
<comment type="caution">
    <text evidence="11">The sequence shown here is derived from an EMBL/GenBank/DDBJ whole genome shotgun (WGS) entry which is preliminary data.</text>
</comment>
<evidence type="ECO:0000256" key="8">
    <source>
        <dbReference type="ARBA" id="ARBA00022989"/>
    </source>
</evidence>
<keyword evidence="5" id="KW-0813">Transport</keyword>
<evidence type="ECO:0000313" key="12">
    <source>
        <dbReference type="Proteomes" id="UP000798808"/>
    </source>
</evidence>
<comment type="similarity">
    <text evidence="3">Belongs to the nicotinamide ribonucleoside (NR) uptake permease (TC 4.B.1) family.</text>
</comment>
<keyword evidence="12" id="KW-1185">Reference proteome</keyword>
<evidence type="ECO:0000256" key="3">
    <source>
        <dbReference type="ARBA" id="ARBA00006669"/>
    </source>
</evidence>
<keyword evidence="6" id="KW-1003">Cell membrane</keyword>
<feature type="transmembrane region" description="Helical" evidence="10">
    <location>
        <begin position="17"/>
        <end position="34"/>
    </location>
</feature>
<feature type="transmembrane region" description="Helical" evidence="10">
    <location>
        <begin position="64"/>
        <end position="82"/>
    </location>
</feature>
<proteinExistence type="inferred from homology"/>
<dbReference type="PANTHER" id="PTHR36122:SF2">
    <property type="entry name" value="NICOTINAMIDE RIBOSIDE TRANSPORTER PNUC"/>
    <property type="match status" value="1"/>
</dbReference>
<evidence type="ECO:0000256" key="6">
    <source>
        <dbReference type="ARBA" id="ARBA00022475"/>
    </source>
</evidence>
<evidence type="ECO:0000256" key="1">
    <source>
        <dbReference type="ARBA" id="ARBA00002672"/>
    </source>
</evidence>
<keyword evidence="8 10" id="KW-1133">Transmembrane helix</keyword>
<feature type="transmembrane region" description="Helical" evidence="10">
    <location>
        <begin position="41"/>
        <end position="58"/>
    </location>
</feature>
<sequence>MESILQQTIEYITSMDPYEATGLIFGLLAVIFLIKENILTWPSGIIYVLVSLVVFWREKLYADFALHIFFLILNIYGWWYWVKGKKSSDTDDQPLDTSESEEVPVTHTSTRILVLLILISAIGILSMGYLLETYTDASLPYWDSTTTMLSFAGMWLTARKKIENWHFWFVVDVLATGVYYYKGIHFYSILYLVYIGLAVSGYLAWRKTMKVQTSL</sequence>
<evidence type="ECO:0000256" key="10">
    <source>
        <dbReference type="SAM" id="Phobius"/>
    </source>
</evidence>
<accession>A0ABW9RLR6</accession>
<dbReference type="Pfam" id="PF04973">
    <property type="entry name" value="NMN_transporter"/>
    <property type="match status" value="1"/>
</dbReference>
<evidence type="ECO:0000256" key="9">
    <source>
        <dbReference type="ARBA" id="ARBA00023136"/>
    </source>
</evidence>
<gene>
    <name evidence="11" type="ORF">E1163_08805</name>
</gene>
<feature type="transmembrane region" description="Helical" evidence="10">
    <location>
        <begin position="112"/>
        <end position="131"/>
    </location>
</feature>
<dbReference type="RefSeq" id="WP_155171074.1">
    <property type="nucleotide sequence ID" value="NZ_BAAAFL010000012.1"/>
</dbReference>
<keyword evidence="7 10" id="KW-0812">Transmembrane</keyword>
<dbReference type="PANTHER" id="PTHR36122">
    <property type="entry name" value="NICOTINAMIDE RIBOSIDE TRANSPORTER PNUC"/>
    <property type="match status" value="1"/>
</dbReference>
<name>A0ABW9RLR6_9BACT</name>
<feature type="transmembrane region" description="Helical" evidence="10">
    <location>
        <begin position="187"/>
        <end position="205"/>
    </location>
</feature>
<dbReference type="NCBIfam" id="TIGR01528">
    <property type="entry name" value="NMN_trans_PnuC"/>
    <property type="match status" value="1"/>
</dbReference>
<reference evidence="11 12" key="1">
    <citation type="submission" date="2019-02" db="EMBL/GenBank/DDBJ databases">
        <authorList>
            <person name="Goldberg S.R."/>
            <person name="Haltli B.A."/>
            <person name="Correa H."/>
            <person name="Russell K.G."/>
        </authorList>
    </citation>
    <scope>NUCLEOTIDE SEQUENCE [LARGE SCALE GENOMIC DNA]</scope>
    <source>
        <strain evidence="11 12">JCM 16186</strain>
    </source>
</reference>
<protein>
    <recommendedName>
        <fullName evidence="4">Nicotinamide riboside transporter PnuC</fullName>
    </recommendedName>
</protein>
<evidence type="ECO:0000256" key="2">
    <source>
        <dbReference type="ARBA" id="ARBA00004651"/>
    </source>
</evidence>
<evidence type="ECO:0000256" key="7">
    <source>
        <dbReference type="ARBA" id="ARBA00022692"/>
    </source>
</evidence>
<comment type="subcellular location">
    <subcellularLocation>
        <location evidence="2">Cell membrane</location>
        <topology evidence="2">Multi-pass membrane protein</topology>
    </subcellularLocation>
</comment>
<dbReference type="Proteomes" id="UP000798808">
    <property type="component" value="Unassembled WGS sequence"/>
</dbReference>
<organism evidence="11 12">
    <name type="scientific">Fulvivirga kasyanovii</name>
    <dbReference type="NCBI Taxonomy" id="396812"/>
    <lineage>
        <taxon>Bacteria</taxon>
        <taxon>Pseudomonadati</taxon>
        <taxon>Bacteroidota</taxon>
        <taxon>Cytophagia</taxon>
        <taxon>Cytophagales</taxon>
        <taxon>Fulvivirgaceae</taxon>
        <taxon>Fulvivirga</taxon>
    </lineage>
</organism>